<dbReference type="Proteomes" id="UP001162030">
    <property type="component" value="Chromosome"/>
</dbReference>
<evidence type="ECO:0000313" key="2">
    <source>
        <dbReference type="Proteomes" id="UP001162030"/>
    </source>
</evidence>
<name>A0ABM9I296_9GAMM</name>
<sequence>MPEQAIEITQERSNQSQLVYILLIFVINIKLYRSEIERDTYSLLRGDVYRLSSAGIFQAHDLHPE</sequence>
<reference evidence="1 2" key="1">
    <citation type="submission" date="2023-03" db="EMBL/GenBank/DDBJ databases">
        <authorList>
            <person name="Pearce D."/>
        </authorList>
    </citation>
    <scope>NUCLEOTIDE SEQUENCE [LARGE SCALE GENOMIC DNA]</scope>
    <source>
        <strain evidence="1">Msz</strain>
    </source>
</reference>
<gene>
    <name evidence="1" type="ORF">MSZNOR_2344</name>
</gene>
<keyword evidence="2" id="KW-1185">Reference proteome</keyword>
<protein>
    <submittedName>
        <fullName evidence="1">Uncharacterized protein</fullName>
    </submittedName>
</protein>
<accession>A0ABM9I296</accession>
<organism evidence="1 2">
    <name type="scientific">Methylocaldum szegediense</name>
    <dbReference type="NCBI Taxonomy" id="73780"/>
    <lineage>
        <taxon>Bacteria</taxon>
        <taxon>Pseudomonadati</taxon>
        <taxon>Pseudomonadota</taxon>
        <taxon>Gammaproteobacteria</taxon>
        <taxon>Methylococcales</taxon>
        <taxon>Methylococcaceae</taxon>
        <taxon>Methylocaldum</taxon>
    </lineage>
</organism>
<dbReference type="EMBL" id="OX458333">
    <property type="protein sequence ID" value="CAI8841974.1"/>
    <property type="molecule type" value="Genomic_DNA"/>
</dbReference>
<proteinExistence type="predicted"/>
<evidence type="ECO:0000313" key="1">
    <source>
        <dbReference type="EMBL" id="CAI8841974.1"/>
    </source>
</evidence>